<dbReference type="EMBL" id="BAABIQ010000036">
    <property type="protein sequence ID" value="GAA4795569.1"/>
    <property type="molecule type" value="Genomic_DNA"/>
</dbReference>
<keyword evidence="8 14" id="KW-1133">Transmembrane helix</keyword>
<dbReference type="EC" id="2.3.2.3" evidence="3"/>
<evidence type="ECO:0000256" key="13">
    <source>
        <dbReference type="ARBA" id="ARBA00047540"/>
    </source>
</evidence>
<gene>
    <name evidence="16" type="ORF">GCM10023231_25010</name>
</gene>
<dbReference type="PANTHER" id="PTHR34697:SF2">
    <property type="entry name" value="PHOSPHATIDYLGLYCEROL LYSYLTRANSFERASE"/>
    <property type="match status" value="1"/>
</dbReference>
<evidence type="ECO:0000256" key="5">
    <source>
        <dbReference type="ARBA" id="ARBA00022475"/>
    </source>
</evidence>
<evidence type="ECO:0000256" key="9">
    <source>
        <dbReference type="ARBA" id="ARBA00023098"/>
    </source>
</evidence>
<evidence type="ECO:0000256" key="11">
    <source>
        <dbReference type="ARBA" id="ARBA00023251"/>
    </source>
</evidence>
<keyword evidence="17" id="KW-1185">Reference proteome</keyword>
<evidence type="ECO:0000256" key="10">
    <source>
        <dbReference type="ARBA" id="ARBA00023136"/>
    </source>
</evidence>
<feature type="domain" description="Phosphatidylglycerol lysyltransferase C-terminal" evidence="15">
    <location>
        <begin position="498"/>
        <end position="784"/>
    </location>
</feature>
<feature type="transmembrane region" description="Helical" evidence="14">
    <location>
        <begin position="361"/>
        <end position="378"/>
    </location>
</feature>
<feature type="transmembrane region" description="Helical" evidence="14">
    <location>
        <begin position="109"/>
        <end position="127"/>
    </location>
</feature>
<evidence type="ECO:0000256" key="1">
    <source>
        <dbReference type="ARBA" id="ARBA00004651"/>
    </source>
</evidence>
<feature type="transmembrane region" description="Helical" evidence="14">
    <location>
        <begin position="422"/>
        <end position="441"/>
    </location>
</feature>
<organism evidence="16 17">
    <name type="scientific">Olivibacter ginsenosidimutans</name>
    <dbReference type="NCBI Taxonomy" id="1176537"/>
    <lineage>
        <taxon>Bacteria</taxon>
        <taxon>Pseudomonadati</taxon>
        <taxon>Bacteroidota</taxon>
        <taxon>Sphingobacteriia</taxon>
        <taxon>Sphingobacteriales</taxon>
        <taxon>Sphingobacteriaceae</taxon>
        <taxon>Olivibacter</taxon>
    </lineage>
</organism>
<comment type="caution">
    <text evidence="16">The sequence shown here is derived from an EMBL/GenBank/DDBJ whole genome shotgun (WGS) entry which is preliminary data.</text>
</comment>
<comment type="similarity">
    <text evidence="2">Belongs to the LPG synthase family.</text>
</comment>
<protein>
    <recommendedName>
        <fullName evidence="4">Phosphatidylglycerol lysyltransferase</fullName>
        <ecNumber evidence="3">2.3.2.3</ecNumber>
    </recommendedName>
    <alternativeName>
        <fullName evidence="12">Lysylphosphatidylglycerol synthase</fullName>
    </alternativeName>
</protein>
<dbReference type="Proteomes" id="UP001501411">
    <property type="component" value="Unassembled WGS sequence"/>
</dbReference>
<keyword evidence="5" id="KW-1003">Cell membrane</keyword>
<feature type="transmembrane region" description="Helical" evidence="14">
    <location>
        <begin position="390"/>
        <end position="410"/>
    </location>
</feature>
<feature type="transmembrane region" description="Helical" evidence="14">
    <location>
        <begin position="160"/>
        <end position="181"/>
    </location>
</feature>
<reference evidence="17" key="1">
    <citation type="journal article" date="2019" name="Int. J. Syst. Evol. Microbiol.">
        <title>The Global Catalogue of Microorganisms (GCM) 10K type strain sequencing project: providing services to taxonomists for standard genome sequencing and annotation.</title>
        <authorList>
            <consortium name="The Broad Institute Genomics Platform"/>
            <consortium name="The Broad Institute Genome Sequencing Center for Infectious Disease"/>
            <person name="Wu L."/>
            <person name="Ma J."/>
        </authorList>
    </citation>
    <scope>NUCLEOTIDE SEQUENCE [LARGE SCALE GENOMIC DNA]</scope>
    <source>
        <strain evidence="17">JCM 18200</strain>
    </source>
</reference>
<dbReference type="PANTHER" id="PTHR34697">
    <property type="entry name" value="PHOSPHATIDYLGLYCEROL LYSYLTRANSFERASE"/>
    <property type="match status" value="1"/>
</dbReference>
<evidence type="ECO:0000256" key="8">
    <source>
        <dbReference type="ARBA" id="ARBA00022989"/>
    </source>
</evidence>
<comment type="catalytic activity">
    <reaction evidence="13">
        <text>L-lysyl-tRNA(Lys) + a 1,2-diacyl-sn-glycero-3-phospho-(1'-sn-glycerol) = a 1,2-diacyl-sn-glycero-3-phospho-1'-(3'-O-L-lysyl)-sn-glycerol + tRNA(Lys)</text>
        <dbReference type="Rhea" id="RHEA:10668"/>
        <dbReference type="Rhea" id="RHEA-COMP:9696"/>
        <dbReference type="Rhea" id="RHEA-COMP:9697"/>
        <dbReference type="ChEBI" id="CHEBI:64716"/>
        <dbReference type="ChEBI" id="CHEBI:75792"/>
        <dbReference type="ChEBI" id="CHEBI:78442"/>
        <dbReference type="ChEBI" id="CHEBI:78529"/>
        <dbReference type="EC" id="2.3.2.3"/>
    </reaction>
</comment>
<evidence type="ECO:0000256" key="14">
    <source>
        <dbReference type="SAM" id="Phobius"/>
    </source>
</evidence>
<evidence type="ECO:0000313" key="16">
    <source>
        <dbReference type="EMBL" id="GAA4795569.1"/>
    </source>
</evidence>
<evidence type="ECO:0000256" key="12">
    <source>
        <dbReference type="ARBA" id="ARBA00031899"/>
    </source>
</evidence>
<sequence length="803" mass="91368">MIVFIYVLFQALMYVHSFKSVGKTISLKMAISLFLKRNLVSVFLPGGGITSLVFFTKEIEKQGISKTKINFASYIYGTIGILSIVLLAVPVLLYSTFINRHYTGMTEAFFILVILLLLIIYVSYSIYTQGIIYQWFTRYFPAAETILSELKQERFSKKHLLITLGYSAFIEFVGITHLLIAMEAQGFHNQFTTAILGYVIATLFMCISPFMRGIGAVEISLTAILGQFGFSTTEALTITLLYRLFEFWLPLFFGVLSFVFQAGNLFLRIFPSILLLTLGLVNIASVLTPAVASRMRTLHHFIPSVTIHFSNYMVLLMGILLLICSAFLIKGLRNAWIIALFLCCFSFIGHLTKAIDYEEASLALFTLITLLFTYKQYYIKGNKKLQTFSIATAMIIIVSVLIYGTIGFYLLKSTHFHHDFTLIESFINSLACLVLLDTAYLNPHTEFAQLFVYSINIFGVSALLFLFYSFIQPYIFTPQLKEEERNKAQLILSTYGQSAVDHFKIATDKLLFFSEDTPSLISYKISGNFAVVLHEPVCPPELAIKEQIILAFESFCLQNSLKAIYYRIDENSLNLFGQLKKKWLPIGQEAIVKVQQFTLEGKNNKSLRNALNNVQKKGFTTHIYSPPIKEGLIQKLKSVSDEWLGLLQREEMVFSQGAFDKDELKQQVIITLENNDEKVVSFLNIIPDYAPGEITYDLIRKTADAPNGDMDSIIIALINYAKEEGYEQLNMGLAPFSGIEAPEGIPQKTIKFAYEKLQQFKHYKGLREFKEKFNPTWQTKYLVYTNDYDLLAIPMALNKVMRT</sequence>
<feature type="transmembrane region" description="Helical" evidence="14">
    <location>
        <begin position="312"/>
        <end position="329"/>
    </location>
</feature>
<evidence type="ECO:0000313" key="17">
    <source>
        <dbReference type="Proteomes" id="UP001501411"/>
    </source>
</evidence>
<dbReference type="InterPro" id="IPR051211">
    <property type="entry name" value="PG_lysyltransferase"/>
</dbReference>
<dbReference type="InterPro" id="IPR016181">
    <property type="entry name" value="Acyl_CoA_acyltransferase"/>
</dbReference>
<dbReference type="Pfam" id="PF09924">
    <property type="entry name" value="LPG_synthase_C"/>
    <property type="match status" value="1"/>
</dbReference>
<feature type="transmembrane region" description="Helical" evidence="14">
    <location>
        <begin position="450"/>
        <end position="471"/>
    </location>
</feature>
<proteinExistence type="inferred from homology"/>
<feature type="transmembrane region" description="Helical" evidence="14">
    <location>
        <begin position="75"/>
        <end position="97"/>
    </location>
</feature>
<feature type="transmembrane region" description="Helical" evidence="14">
    <location>
        <begin position="273"/>
        <end position="292"/>
    </location>
</feature>
<evidence type="ECO:0000259" key="15">
    <source>
        <dbReference type="Pfam" id="PF09924"/>
    </source>
</evidence>
<feature type="transmembrane region" description="Helical" evidence="14">
    <location>
        <begin position="33"/>
        <end position="55"/>
    </location>
</feature>
<keyword evidence="11" id="KW-0046">Antibiotic resistance</keyword>
<dbReference type="SUPFAM" id="SSF55729">
    <property type="entry name" value="Acyl-CoA N-acyltransferases (Nat)"/>
    <property type="match status" value="1"/>
</dbReference>
<evidence type="ECO:0000256" key="6">
    <source>
        <dbReference type="ARBA" id="ARBA00022679"/>
    </source>
</evidence>
<keyword evidence="9" id="KW-0443">Lipid metabolism</keyword>
<keyword evidence="7 14" id="KW-0812">Transmembrane</keyword>
<evidence type="ECO:0000256" key="3">
    <source>
        <dbReference type="ARBA" id="ARBA00012014"/>
    </source>
</evidence>
<name>A0ABP9BJV0_9SPHI</name>
<accession>A0ABP9BJV0</accession>
<comment type="subcellular location">
    <subcellularLocation>
        <location evidence="1">Cell membrane</location>
        <topology evidence="1">Multi-pass membrane protein</topology>
    </subcellularLocation>
</comment>
<keyword evidence="6" id="KW-0808">Transferase</keyword>
<dbReference type="InterPro" id="IPR022791">
    <property type="entry name" value="L-PG_synthase/AglD"/>
</dbReference>
<keyword evidence="10 14" id="KW-0472">Membrane</keyword>
<dbReference type="Pfam" id="PF03706">
    <property type="entry name" value="LPG_synthase_TM"/>
    <property type="match status" value="1"/>
</dbReference>
<dbReference type="InterPro" id="IPR024320">
    <property type="entry name" value="LPG_synthase_C"/>
</dbReference>
<feature type="transmembrane region" description="Helical" evidence="14">
    <location>
        <begin position="336"/>
        <end position="355"/>
    </location>
</feature>
<feature type="transmembrane region" description="Helical" evidence="14">
    <location>
        <begin position="247"/>
        <end position="266"/>
    </location>
</feature>
<evidence type="ECO:0000256" key="7">
    <source>
        <dbReference type="ARBA" id="ARBA00022692"/>
    </source>
</evidence>
<evidence type="ECO:0000256" key="2">
    <source>
        <dbReference type="ARBA" id="ARBA00008627"/>
    </source>
</evidence>
<evidence type="ECO:0000256" key="4">
    <source>
        <dbReference type="ARBA" id="ARBA00021546"/>
    </source>
</evidence>
<feature type="transmembrane region" description="Helical" evidence="14">
    <location>
        <begin position="187"/>
        <end position="207"/>
    </location>
</feature>